<dbReference type="PANTHER" id="PTHR30427">
    <property type="entry name" value="TRANSCRIPTIONAL ACTIVATOR PROTEIN LYSR"/>
    <property type="match status" value="1"/>
</dbReference>
<dbReference type="Pfam" id="PF00126">
    <property type="entry name" value="HTH_1"/>
    <property type="match status" value="1"/>
</dbReference>
<evidence type="ECO:0000313" key="6">
    <source>
        <dbReference type="EMBL" id="RII39202.1"/>
    </source>
</evidence>
<dbReference type="PRINTS" id="PR00039">
    <property type="entry name" value="HTHLYSR"/>
</dbReference>
<evidence type="ECO:0000259" key="5">
    <source>
        <dbReference type="PROSITE" id="PS50931"/>
    </source>
</evidence>
<evidence type="ECO:0000256" key="2">
    <source>
        <dbReference type="ARBA" id="ARBA00023015"/>
    </source>
</evidence>
<dbReference type="PANTHER" id="PTHR30427:SF1">
    <property type="entry name" value="TRANSCRIPTIONAL ACTIVATOR PROTEIN LYSR"/>
    <property type="match status" value="1"/>
</dbReference>
<protein>
    <submittedName>
        <fullName evidence="6">LysR family transcriptional regulator</fullName>
    </submittedName>
</protein>
<accession>A0A399J5G9</accession>
<gene>
    <name evidence="6" type="ORF">DL237_08615</name>
</gene>
<dbReference type="Gene3D" id="3.40.190.290">
    <property type="match status" value="1"/>
</dbReference>
<dbReference type="InterPro" id="IPR005119">
    <property type="entry name" value="LysR_subst-bd"/>
</dbReference>
<comment type="caution">
    <text evidence="6">The sequence shown here is derived from an EMBL/GenBank/DDBJ whole genome shotgun (WGS) entry which is preliminary data.</text>
</comment>
<dbReference type="OrthoDB" id="7260751at2"/>
<dbReference type="SUPFAM" id="SSF53850">
    <property type="entry name" value="Periplasmic binding protein-like II"/>
    <property type="match status" value="1"/>
</dbReference>
<feature type="domain" description="HTH lysR-type" evidence="5">
    <location>
        <begin position="1"/>
        <end position="58"/>
    </location>
</feature>
<dbReference type="GO" id="GO:0003700">
    <property type="term" value="F:DNA-binding transcription factor activity"/>
    <property type="evidence" value="ECO:0007669"/>
    <property type="project" value="InterPro"/>
</dbReference>
<reference evidence="6 7" key="1">
    <citation type="submission" date="2018-08" db="EMBL/GenBank/DDBJ databases">
        <title>Pseudooceanicola sediminis CY03 in the family Rhodobacteracea.</title>
        <authorList>
            <person name="Zhang Y.-J."/>
        </authorList>
    </citation>
    <scope>NUCLEOTIDE SEQUENCE [LARGE SCALE GENOMIC DNA]</scope>
    <source>
        <strain evidence="6 7">CY03</strain>
    </source>
</reference>
<comment type="similarity">
    <text evidence="1">Belongs to the LysR transcriptional regulatory family.</text>
</comment>
<dbReference type="GO" id="GO:0010628">
    <property type="term" value="P:positive regulation of gene expression"/>
    <property type="evidence" value="ECO:0007669"/>
    <property type="project" value="TreeGrafter"/>
</dbReference>
<dbReference type="InterPro" id="IPR036388">
    <property type="entry name" value="WH-like_DNA-bd_sf"/>
</dbReference>
<dbReference type="InterPro" id="IPR000847">
    <property type="entry name" value="LysR_HTH_N"/>
</dbReference>
<dbReference type="GO" id="GO:0043565">
    <property type="term" value="F:sequence-specific DNA binding"/>
    <property type="evidence" value="ECO:0007669"/>
    <property type="project" value="TreeGrafter"/>
</dbReference>
<dbReference type="PROSITE" id="PS50931">
    <property type="entry name" value="HTH_LYSR"/>
    <property type="match status" value="1"/>
</dbReference>
<dbReference type="Pfam" id="PF03466">
    <property type="entry name" value="LysR_substrate"/>
    <property type="match status" value="1"/>
</dbReference>
<evidence type="ECO:0000256" key="4">
    <source>
        <dbReference type="ARBA" id="ARBA00023163"/>
    </source>
</evidence>
<evidence type="ECO:0000256" key="1">
    <source>
        <dbReference type="ARBA" id="ARBA00009437"/>
    </source>
</evidence>
<dbReference type="Gene3D" id="1.10.10.10">
    <property type="entry name" value="Winged helix-like DNA-binding domain superfamily/Winged helix DNA-binding domain"/>
    <property type="match status" value="1"/>
</dbReference>
<evidence type="ECO:0000313" key="7">
    <source>
        <dbReference type="Proteomes" id="UP000265848"/>
    </source>
</evidence>
<keyword evidence="7" id="KW-1185">Reference proteome</keyword>
<keyword evidence="4" id="KW-0804">Transcription</keyword>
<sequence length="307" mass="34057">MQLNLLETFRAVIEQGSTQAAASTLGITQSAVSRRVTQLERELNLELFRRDKGRLVPTRECVALQGKIFGMVDRGQQLQHLAGDLKRGNSSAIRLRIAVPASLTLSILPRILRQYLEANDRVQIELHSGPYDTIERMLLDDRAEVGFLRIPVQRAGLDLRPSIEAHTVCVMPNGHPLTQKAVITMEDLRAEPLILLGRMRAPRRELDEAFWMSGLAPNVRVEAHSVLSACSLVAEGLGLTLVNELMARDFDHLPVTKRPLAPTLTHRFAFASNAEMPLSQAAENFVALSSEILQSLLGRNDTRQAVP</sequence>
<keyword evidence="2" id="KW-0805">Transcription regulation</keyword>
<dbReference type="SUPFAM" id="SSF46785">
    <property type="entry name" value="Winged helix' DNA-binding domain"/>
    <property type="match status" value="1"/>
</dbReference>
<dbReference type="RefSeq" id="WP_119398641.1">
    <property type="nucleotide sequence ID" value="NZ_QWJJ01000006.1"/>
</dbReference>
<keyword evidence="3" id="KW-0238">DNA-binding</keyword>
<organism evidence="6 7">
    <name type="scientific">Pseudooceanicola sediminis</name>
    <dbReference type="NCBI Taxonomy" id="2211117"/>
    <lineage>
        <taxon>Bacteria</taxon>
        <taxon>Pseudomonadati</taxon>
        <taxon>Pseudomonadota</taxon>
        <taxon>Alphaproteobacteria</taxon>
        <taxon>Rhodobacterales</taxon>
        <taxon>Paracoccaceae</taxon>
        <taxon>Pseudooceanicola</taxon>
    </lineage>
</organism>
<dbReference type="EMBL" id="QWJJ01000006">
    <property type="protein sequence ID" value="RII39202.1"/>
    <property type="molecule type" value="Genomic_DNA"/>
</dbReference>
<proteinExistence type="inferred from homology"/>
<evidence type="ECO:0000256" key="3">
    <source>
        <dbReference type="ARBA" id="ARBA00023125"/>
    </source>
</evidence>
<name>A0A399J5G9_9RHOB</name>
<dbReference type="Proteomes" id="UP000265848">
    <property type="component" value="Unassembled WGS sequence"/>
</dbReference>
<dbReference type="InterPro" id="IPR036390">
    <property type="entry name" value="WH_DNA-bd_sf"/>
</dbReference>
<dbReference type="AlphaFoldDB" id="A0A399J5G9"/>